<dbReference type="EMBL" id="SRLO01000498">
    <property type="protein sequence ID" value="TNN54026.1"/>
    <property type="molecule type" value="Genomic_DNA"/>
</dbReference>
<accession>A0A4Z2GKN2</accession>
<proteinExistence type="predicted"/>
<evidence type="ECO:0000313" key="2">
    <source>
        <dbReference type="Proteomes" id="UP000314294"/>
    </source>
</evidence>
<dbReference type="AlphaFoldDB" id="A0A4Z2GKN2"/>
<name>A0A4Z2GKN2_9TELE</name>
<organism evidence="1 2">
    <name type="scientific">Liparis tanakae</name>
    <name type="common">Tanaka's snailfish</name>
    <dbReference type="NCBI Taxonomy" id="230148"/>
    <lineage>
        <taxon>Eukaryota</taxon>
        <taxon>Metazoa</taxon>
        <taxon>Chordata</taxon>
        <taxon>Craniata</taxon>
        <taxon>Vertebrata</taxon>
        <taxon>Euteleostomi</taxon>
        <taxon>Actinopterygii</taxon>
        <taxon>Neopterygii</taxon>
        <taxon>Teleostei</taxon>
        <taxon>Neoteleostei</taxon>
        <taxon>Acanthomorphata</taxon>
        <taxon>Eupercaria</taxon>
        <taxon>Perciformes</taxon>
        <taxon>Cottioidei</taxon>
        <taxon>Cottales</taxon>
        <taxon>Liparidae</taxon>
        <taxon>Liparis</taxon>
    </lineage>
</organism>
<evidence type="ECO:0000313" key="1">
    <source>
        <dbReference type="EMBL" id="TNN54026.1"/>
    </source>
</evidence>
<dbReference type="Proteomes" id="UP000314294">
    <property type="component" value="Unassembled WGS sequence"/>
</dbReference>
<keyword evidence="2" id="KW-1185">Reference proteome</keyword>
<comment type="caution">
    <text evidence="1">The sequence shown here is derived from an EMBL/GenBank/DDBJ whole genome shotgun (WGS) entry which is preliminary data.</text>
</comment>
<gene>
    <name evidence="1" type="ORF">EYF80_035759</name>
</gene>
<sequence length="60" mass="6337">MVAPLWKAKACSEKEADGEAAQKGSEMLSSILPVPQTACCSLPGQPRLDFPAIPQLLLLS</sequence>
<protein>
    <submittedName>
        <fullName evidence="1">Uncharacterized protein</fullName>
    </submittedName>
</protein>
<reference evidence="1 2" key="1">
    <citation type="submission" date="2019-03" db="EMBL/GenBank/DDBJ databases">
        <title>First draft genome of Liparis tanakae, snailfish: a comprehensive survey of snailfish specific genes.</title>
        <authorList>
            <person name="Kim W."/>
            <person name="Song I."/>
            <person name="Jeong J.-H."/>
            <person name="Kim D."/>
            <person name="Kim S."/>
            <person name="Ryu S."/>
            <person name="Song J.Y."/>
            <person name="Lee S.K."/>
        </authorList>
    </citation>
    <scope>NUCLEOTIDE SEQUENCE [LARGE SCALE GENOMIC DNA]</scope>
    <source>
        <tissue evidence="1">Muscle</tissue>
    </source>
</reference>